<dbReference type="InterPro" id="IPR004130">
    <property type="entry name" value="Gpn"/>
</dbReference>
<proteinExistence type="inferred from homology"/>
<reference evidence="6" key="1">
    <citation type="submission" date="2016-10" db="EMBL/GenBank/DDBJ databases">
        <title>Comparative genomics uncovers the prolific and rare metabolic potential of the cyanobacterial genus Moorea.</title>
        <authorList>
            <person name="Leao T."/>
            <person name="Castelao G."/>
            <person name="Korobeynikov A."/>
            <person name="Monroe E.A."/>
            <person name="Podell S."/>
            <person name="Glukhov E."/>
            <person name="Allen E."/>
            <person name="Gerwick W.H."/>
            <person name="Gerwick L."/>
        </authorList>
    </citation>
    <scope>NUCLEOTIDE SEQUENCE [LARGE SCALE GENOMIC DNA]</scope>
    <source>
        <strain evidence="6">PAL-8-15-08-1</strain>
    </source>
</reference>
<dbReference type="CDD" id="cd00882">
    <property type="entry name" value="Ras_like_GTPase"/>
    <property type="match status" value="1"/>
</dbReference>
<dbReference type="OrthoDB" id="465631at2"/>
<evidence type="ECO:0000313" key="5">
    <source>
        <dbReference type="EMBL" id="AOX01589.1"/>
    </source>
</evidence>
<keyword evidence="2" id="KW-0547">Nucleotide-binding</keyword>
<dbReference type="RefSeq" id="WP_070394026.1">
    <property type="nucleotide sequence ID" value="NZ_CP017599.1"/>
</dbReference>
<accession>A0A1D8TVB5</accession>
<sequence>MDNIRIVVTGTIGAGKSTFVRTFSEGAVIETERTATDATSLFKKKTTVALDFGLRPLNRNLDLHLYGTPGQARFDFMWDILIRRAHAYILLMAANRTSDFASARQILSFMQERVTIPMIIGLTHTDVAGAWTPEEIMMRMAYIGDPNQPPIVAVNPNNKTSVFEAVMILMAQMLCQGSVIEGARKEKVSKPAPLPVKNQYHWPKPQFLSGG</sequence>
<dbReference type="InterPro" id="IPR027417">
    <property type="entry name" value="P-loop_NTPase"/>
</dbReference>
<dbReference type="EMBL" id="CP017599">
    <property type="protein sequence ID" value="AOX01589.1"/>
    <property type="molecule type" value="Genomic_DNA"/>
</dbReference>
<dbReference type="SUPFAM" id="SSF52540">
    <property type="entry name" value="P-loop containing nucleoside triphosphate hydrolases"/>
    <property type="match status" value="1"/>
</dbReference>
<dbReference type="Proteomes" id="UP000177870">
    <property type="component" value="Chromosome"/>
</dbReference>
<dbReference type="Gene3D" id="3.40.50.300">
    <property type="entry name" value="P-loop containing nucleotide triphosphate hydrolases"/>
    <property type="match status" value="1"/>
</dbReference>
<comment type="similarity">
    <text evidence="1">Belongs to the GPN-loop GTPase family.</text>
</comment>
<dbReference type="KEGG" id="mpro:BJP34_21015"/>
<dbReference type="AlphaFoldDB" id="A0A1D8TVB5"/>
<dbReference type="InterPro" id="IPR052705">
    <property type="entry name" value="Gliding_Motility_GTPase"/>
</dbReference>
<dbReference type="Pfam" id="PF03029">
    <property type="entry name" value="ATP_bind_1"/>
    <property type="match status" value="1"/>
</dbReference>
<dbReference type="PANTHER" id="PTHR42708">
    <property type="entry name" value="ATP/GTP-BINDING PROTEIN-RELATED"/>
    <property type="match status" value="1"/>
</dbReference>
<dbReference type="STRING" id="1458985.BJP34_21015"/>
<dbReference type="PANTHER" id="PTHR42708:SF1">
    <property type="entry name" value="GLIDING MOTILITY PROTEIN MGLA"/>
    <property type="match status" value="1"/>
</dbReference>
<dbReference type="GO" id="GO:0005525">
    <property type="term" value="F:GTP binding"/>
    <property type="evidence" value="ECO:0007669"/>
    <property type="project" value="UniProtKB-KW"/>
</dbReference>
<gene>
    <name evidence="5" type="ORF">BJP34_21015</name>
</gene>
<evidence type="ECO:0000256" key="1">
    <source>
        <dbReference type="ARBA" id="ARBA00005290"/>
    </source>
</evidence>
<evidence type="ECO:0000256" key="4">
    <source>
        <dbReference type="ARBA" id="ARBA00023134"/>
    </source>
</evidence>
<name>A0A1D8TVB5_9CYAN</name>
<evidence type="ECO:0000256" key="3">
    <source>
        <dbReference type="ARBA" id="ARBA00022801"/>
    </source>
</evidence>
<dbReference type="GO" id="GO:0016787">
    <property type="term" value="F:hydrolase activity"/>
    <property type="evidence" value="ECO:0007669"/>
    <property type="project" value="UniProtKB-KW"/>
</dbReference>
<evidence type="ECO:0000313" key="6">
    <source>
        <dbReference type="Proteomes" id="UP000177870"/>
    </source>
</evidence>
<protein>
    <submittedName>
        <fullName evidence="5">GTPase</fullName>
    </submittedName>
</protein>
<evidence type="ECO:0000256" key="2">
    <source>
        <dbReference type="ARBA" id="ARBA00022741"/>
    </source>
</evidence>
<keyword evidence="3" id="KW-0378">Hydrolase</keyword>
<organism evidence="5 6">
    <name type="scientific">Moorena producens PAL-8-15-08-1</name>
    <dbReference type="NCBI Taxonomy" id="1458985"/>
    <lineage>
        <taxon>Bacteria</taxon>
        <taxon>Bacillati</taxon>
        <taxon>Cyanobacteriota</taxon>
        <taxon>Cyanophyceae</taxon>
        <taxon>Coleofasciculales</taxon>
        <taxon>Coleofasciculaceae</taxon>
        <taxon>Moorena</taxon>
    </lineage>
</organism>
<keyword evidence="4" id="KW-0342">GTP-binding</keyword>